<dbReference type="GO" id="GO:0005737">
    <property type="term" value="C:cytoplasm"/>
    <property type="evidence" value="ECO:0007669"/>
    <property type="project" value="TreeGrafter"/>
</dbReference>
<accession>A0AAE0VP50</accession>
<comment type="catalytic activity">
    <reaction evidence="6">
        <text>O-phospho-L-tyrosyl-[protein] + H2O = L-tyrosyl-[protein] + phosphate</text>
        <dbReference type="Rhea" id="RHEA:10684"/>
        <dbReference type="Rhea" id="RHEA-COMP:10136"/>
        <dbReference type="Rhea" id="RHEA-COMP:20101"/>
        <dbReference type="ChEBI" id="CHEBI:15377"/>
        <dbReference type="ChEBI" id="CHEBI:43474"/>
        <dbReference type="ChEBI" id="CHEBI:46858"/>
        <dbReference type="ChEBI" id="CHEBI:61978"/>
        <dbReference type="EC" id="3.1.3.48"/>
    </reaction>
</comment>
<evidence type="ECO:0000256" key="6">
    <source>
        <dbReference type="RuleBase" id="RU368028"/>
    </source>
</evidence>
<dbReference type="Pfam" id="PF00581">
    <property type="entry name" value="Rhodanese"/>
    <property type="match status" value="1"/>
</dbReference>
<feature type="non-terminal residue" evidence="9">
    <location>
        <position position="1"/>
    </location>
</feature>
<dbReference type="PANTHER" id="PTHR10828">
    <property type="entry name" value="M-PHASE INDUCER PHOSPHATASE DUAL SPECIFICITY PHOSPHATASE CDC25"/>
    <property type="match status" value="1"/>
</dbReference>
<comment type="similarity">
    <text evidence="1 6">Belongs to the MPI phosphatase family.</text>
</comment>
<dbReference type="Gene3D" id="3.40.250.10">
    <property type="entry name" value="Rhodanese-like domain"/>
    <property type="match status" value="1"/>
</dbReference>
<keyword evidence="3 6" id="KW-0378">Hydrolase</keyword>
<reference evidence="9" key="3">
    <citation type="submission" date="2023-05" db="EMBL/GenBank/DDBJ databases">
        <authorList>
            <person name="Smith C.H."/>
        </authorList>
    </citation>
    <scope>NUCLEOTIDE SEQUENCE</scope>
    <source>
        <strain evidence="9">CHS0354</strain>
        <tissue evidence="9">Mantle</tissue>
    </source>
</reference>
<dbReference type="AlphaFoldDB" id="A0AAE0VP50"/>
<evidence type="ECO:0000259" key="8">
    <source>
        <dbReference type="PROSITE" id="PS50206"/>
    </source>
</evidence>
<dbReference type="InterPro" id="IPR000751">
    <property type="entry name" value="MPI_Phosphatase"/>
</dbReference>
<dbReference type="SMART" id="SM00450">
    <property type="entry name" value="RHOD"/>
    <property type="match status" value="1"/>
</dbReference>
<reference evidence="9" key="1">
    <citation type="journal article" date="2021" name="Genome Biol. Evol.">
        <title>A High-Quality Reference Genome for a Parasitic Bivalve with Doubly Uniparental Inheritance (Bivalvia: Unionida).</title>
        <authorList>
            <person name="Smith C.H."/>
        </authorList>
    </citation>
    <scope>NUCLEOTIDE SEQUENCE</scope>
    <source>
        <strain evidence="9">CHS0354</strain>
    </source>
</reference>
<feature type="compositionally biased region" description="Basic residues" evidence="7">
    <location>
        <begin position="382"/>
        <end position="392"/>
    </location>
</feature>
<dbReference type="GO" id="GO:0004725">
    <property type="term" value="F:protein tyrosine phosphatase activity"/>
    <property type="evidence" value="ECO:0007669"/>
    <property type="project" value="UniProtKB-UniRule"/>
</dbReference>
<feature type="domain" description="Rhodanese" evidence="8">
    <location>
        <begin position="224"/>
        <end position="350"/>
    </location>
</feature>
<comment type="function">
    <text evidence="6">Tyrosine protein phosphatase which functions as a dosage-dependent inducer of mitotic progression.</text>
</comment>
<name>A0AAE0VP50_9BIVA</name>
<dbReference type="EC" id="3.1.3.48" evidence="6"/>
<reference evidence="9" key="2">
    <citation type="journal article" date="2021" name="Genome Biol. Evol.">
        <title>Developing a high-quality reference genome for a parasitic bivalve with doubly uniparental inheritance (Bivalvia: Unionida).</title>
        <authorList>
            <person name="Smith C.H."/>
        </authorList>
    </citation>
    <scope>NUCLEOTIDE SEQUENCE</scope>
    <source>
        <strain evidence="9">CHS0354</strain>
        <tissue evidence="9">Mantle</tissue>
    </source>
</reference>
<dbReference type="InterPro" id="IPR001763">
    <property type="entry name" value="Rhodanese-like_dom"/>
</dbReference>
<sequence length="392" mass="45327">IPVPGITPRKRAVMEPTGSSQRKDLCSISMFTRDEDSGLGMDTNQIPIPTITPEKWIAMEPTNSWQTKSLCSINTSTLDEDSGLGMNIDQTRRPLEKCLQTLNARRCLFNIKRSLDLTKNISSESKRYRDNGFSPMPTSWKSPVNLFPSSDPMFAIIDAVNSMTFESDLIADGSSTYCLPTVPSKQKDLKCITTDTYAQIRSIEFTFSFLDVMATVLKGDYSGIIRNCTIIDCRYPYEFEGGHIKGAVNLFTKEMMQQFLLQSLGQTYDSQRRVLIFHCEFSLERGPTIDLYFEYGLRHCQSRTPNRYRFLREEDRILNKDKYPHLCYPEVYLLEGGYRAFYENHKNYCEPKDYKPMLHKDHSAELHNFKTKSKSCTARDKRQGRRRHKLVF</sequence>
<dbReference type="GO" id="GO:0051301">
    <property type="term" value="P:cell division"/>
    <property type="evidence" value="ECO:0007669"/>
    <property type="project" value="UniProtKB-UniRule"/>
</dbReference>
<evidence type="ECO:0000256" key="3">
    <source>
        <dbReference type="ARBA" id="ARBA00022801"/>
    </source>
</evidence>
<feature type="region of interest" description="Disordered" evidence="7">
    <location>
        <begin position="1"/>
        <end position="22"/>
    </location>
</feature>
<keyword evidence="10" id="KW-1185">Reference proteome</keyword>
<dbReference type="GO" id="GO:0005634">
    <property type="term" value="C:nucleus"/>
    <property type="evidence" value="ECO:0007669"/>
    <property type="project" value="TreeGrafter"/>
</dbReference>
<dbReference type="Proteomes" id="UP001195483">
    <property type="component" value="Unassembled WGS sequence"/>
</dbReference>
<organism evidence="9 10">
    <name type="scientific">Potamilus streckersoni</name>
    <dbReference type="NCBI Taxonomy" id="2493646"/>
    <lineage>
        <taxon>Eukaryota</taxon>
        <taxon>Metazoa</taxon>
        <taxon>Spiralia</taxon>
        <taxon>Lophotrochozoa</taxon>
        <taxon>Mollusca</taxon>
        <taxon>Bivalvia</taxon>
        <taxon>Autobranchia</taxon>
        <taxon>Heteroconchia</taxon>
        <taxon>Palaeoheterodonta</taxon>
        <taxon>Unionida</taxon>
        <taxon>Unionoidea</taxon>
        <taxon>Unionidae</taxon>
        <taxon>Ambleminae</taxon>
        <taxon>Lampsilini</taxon>
        <taxon>Potamilus</taxon>
    </lineage>
</organism>
<dbReference type="EMBL" id="JAEAOA010001860">
    <property type="protein sequence ID" value="KAK3584012.1"/>
    <property type="molecule type" value="Genomic_DNA"/>
</dbReference>
<evidence type="ECO:0000256" key="5">
    <source>
        <dbReference type="ARBA" id="ARBA00023306"/>
    </source>
</evidence>
<dbReference type="PANTHER" id="PTHR10828:SF76">
    <property type="entry name" value="M-PHASE INDUCER PHOSPHATASE"/>
    <property type="match status" value="1"/>
</dbReference>
<dbReference type="GO" id="GO:0010971">
    <property type="term" value="P:positive regulation of G2/M transition of mitotic cell cycle"/>
    <property type="evidence" value="ECO:0007669"/>
    <property type="project" value="TreeGrafter"/>
</dbReference>
<feature type="region of interest" description="Disordered" evidence="7">
    <location>
        <begin position="372"/>
        <end position="392"/>
    </location>
</feature>
<evidence type="ECO:0000256" key="2">
    <source>
        <dbReference type="ARBA" id="ARBA00022618"/>
    </source>
</evidence>
<keyword evidence="4 6" id="KW-0904">Protein phosphatase</keyword>
<gene>
    <name evidence="9" type="ORF">CHS0354_031099</name>
</gene>
<dbReference type="PROSITE" id="PS50206">
    <property type="entry name" value="RHODANESE_3"/>
    <property type="match status" value="1"/>
</dbReference>
<dbReference type="GO" id="GO:0110032">
    <property type="term" value="P:positive regulation of G2/MI transition of meiotic cell cycle"/>
    <property type="evidence" value="ECO:0007669"/>
    <property type="project" value="TreeGrafter"/>
</dbReference>
<evidence type="ECO:0000256" key="7">
    <source>
        <dbReference type="SAM" id="MobiDB-lite"/>
    </source>
</evidence>
<keyword evidence="5 6" id="KW-0131">Cell cycle</keyword>
<evidence type="ECO:0000313" key="9">
    <source>
        <dbReference type="EMBL" id="KAK3584012.1"/>
    </source>
</evidence>
<dbReference type="SUPFAM" id="SSF52821">
    <property type="entry name" value="Rhodanese/Cell cycle control phosphatase"/>
    <property type="match status" value="1"/>
</dbReference>
<evidence type="ECO:0000313" key="10">
    <source>
        <dbReference type="Proteomes" id="UP001195483"/>
    </source>
</evidence>
<keyword evidence="2 6" id="KW-0132">Cell division</keyword>
<dbReference type="CDD" id="cd01530">
    <property type="entry name" value="Cdc25"/>
    <property type="match status" value="1"/>
</dbReference>
<keyword evidence="6" id="KW-0498">Mitosis</keyword>
<dbReference type="GO" id="GO:0000086">
    <property type="term" value="P:G2/M transition of mitotic cell cycle"/>
    <property type="evidence" value="ECO:0007669"/>
    <property type="project" value="TreeGrafter"/>
</dbReference>
<evidence type="ECO:0000256" key="1">
    <source>
        <dbReference type="ARBA" id="ARBA00011065"/>
    </source>
</evidence>
<proteinExistence type="inferred from homology"/>
<dbReference type="InterPro" id="IPR036873">
    <property type="entry name" value="Rhodanese-like_dom_sf"/>
</dbReference>
<evidence type="ECO:0000256" key="4">
    <source>
        <dbReference type="ARBA" id="ARBA00022912"/>
    </source>
</evidence>
<protein>
    <recommendedName>
        <fullName evidence="6">M-phase inducer phosphatase</fullName>
        <ecNumber evidence="6">3.1.3.48</ecNumber>
    </recommendedName>
</protein>
<comment type="caution">
    <text evidence="9">The sequence shown here is derived from an EMBL/GenBank/DDBJ whole genome shotgun (WGS) entry which is preliminary data.</text>
</comment>